<sequence length="335" mass="34648">MRSKEISAEDRSALVAVTVFPLIIVLGAVWAYFFPAVASHLTPYISPGLGFIMFTMGLTLTVSDFKRVAERPLAVLIGVAAQYIIMPAVAIGLVYLLNLPVGLAIGFILLGSAPGGTASNVVAYLAKADVALSVTLTTVSTLLAPIFTPLLVQWLAGTLTDIDGVAMAISILKTVVVPVVGGVVLRLLIPNVIDKLLPVLPWISTLGISAVVAALVPGSAAAIASAVGVVFVAVILHNLAGLLIGYWAARATGSSPRVARTVCIEVGMQNSGLAATLGKTHFAATPEAALPGVIFSVWHNISGALLSLYFRRRAEAEADRKLAAQAAALADKVNV</sequence>
<dbReference type="EMBL" id="CP063213">
    <property type="protein sequence ID" value="QOR45191.1"/>
    <property type="molecule type" value="Genomic_DNA"/>
</dbReference>
<keyword evidence="4" id="KW-0472">Membrane</keyword>
<dbReference type="InterPro" id="IPR004710">
    <property type="entry name" value="Bilac:Na_transpt"/>
</dbReference>
<reference evidence="5 6" key="1">
    <citation type="submission" date="2020-10" db="EMBL/GenBank/DDBJ databases">
        <title>Trueperella pecoris sp. nov. isolated from bovine and porcine specimens.</title>
        <authorList>
            <person name="Schoenecker L."/>
            <person name="Schnydrig P."/>
            <person name="Brodard I."/>
            <person name="Thomann A."/>
            <person name="Hemphill A."/>
            <person name="Rodriguez-Campos S."/>
            <person name="Perreten V."/>
            <person name="Jores J."/>
            <person name="Kittl S."/>
        </authorList>
    </citation>
    <scope>NUCLEOTIDE SEQUENCE [LARGE SCALE GENOMIC DNA]</scope>
    <source>
        <strain evidence="5 6">15A0121</strain>
    </source>
</reference>
<evidence type="ECO:0000256" key="2">
    <source>
        <dbReference type="ARBA" id="ARBA00022692"/>
    </source>
</evidence>
<keyword evidence="2" id="KW-0812">Transmembrane</keyword>
<protein>
    <submittedName>
        <fullName evidence="5">Bile acid:sodium symporter family protein</fullName>
    </submittedName>
</protein>
<evidence type="ECO:0000256" key="3">
    <source>
        <dbReference type="ARBA" id="ARBA00022989"/>
    </source>
</evidence>
<evidence type="ECO:0000313" key="6">
    <source>
        <dbReference type="Proteomes" id="UP000595053"/>
    </source>
</evidence>
<dbReference type="InterPro" id="IPR038770">
    <property type="entry name" value="Na+/solute_symporter_sf"/>
</dbReference>
<evidence type="ECO:0000256" key="4">
    <source>
        <dbReference type="ARBA" id="ARBA00023136"/>
    </source>
</evidence>
<keyword evidence="6" id="KW-1185">Reference proteome</keyword>
<organism evidence="5 6">
    <name type="scientific">Trueperella pecoris</name>
    <dbReference type="NCBI Taxonomy" id="2733571"/>
    <lineage>
        <taxon>Bacteria</taxon>
        <taxon>Bacillati</taxon>
        <taxon>Actinomycetota</taxon>
        <taxon>Actinomycetes</taxon>
        <taxon>Actinomycetales</taxon>
        <taxon>Actinomycetaceae</taxon>
        <taxon>Trueperella</taxon>
    </lineage>
</organism>
<dbReference type="PANTHER" id="PTHR10361">
    <property type="entry name" value="SODIUM-BILE ACID COTRANSPORTER"/>
    <property type="match status" value="1"/>
</dbReference>
<comment type="subcellular location">
    <subcellularLocation>
        <location evidence="1">Membrane</location>
        <topology evidence="1">Multi-pass membrane protein</topology>
    </subcellularLocation>
</comment>
<gene>
    <name evidence="5" type="ORF">INS88_07870</name>
</gene>
<dbReference type="RefSeq" id="WP_193327062.1">
    <property type="nucleotide sequence ID" value="NZ_CP053291.1"/>
</dbReference>
<dbReference type="Proteomes" id="UP000595053">
    <property type="component" value="Chromosome"/>
</dbReference>
<evidence type="ECO:0000256" key="1">
    <source>
        <dbReference type="ARBA" id="ARBA00004141"/>
    </source>
</evidence>
<accession>A0A8A5UED4</accession>
<evidence type="ECO:0000313" key="5">
    <source>
        <dbReference type="EMBL" id="QOR45191.1"/>
    </source>
</evidence>
<name>A0A7M1QTQ6_9ACTO</name>
<dbReference type="PANTHER" id="PTHR10361:SF28">
    <property type="entry name" value="P3 PROTEIN-RELATED"/>
    <property type="match status" value="1"/>
</dbReference>
<dbReference type="GO" id="GO:0016020">
    <property type="term" value="C:membrane"/>
    <property type="evidence" value="ECO:0007669"/>
    <property type="project" value="UniProtKB-SubCell"/>
</dbReference>
<keyword evidence="3" id="KW-1133">Transmembrane helix</keyword>
<accession>A0A7M1QTQ6</accession>
<dbReference type="Gene3D" id="1.20.1530.20">
    <property type="match status" value="1"/>
</dbReference>
<dbReference type="InterPro" id="IPR002657">
    <property type="entry name" value="BilAc:Na_symport/Acr3"/>
</dbReference>
<dbReference type="Pfam" id="PF01758">
    <property type="entry name" value="SBF"/>
    <property type="match status" value="1"/>
</dbReference>
<dbReference type="AlphaFoldDB" id="A0A7M1QTQ6"/>
<proteinExistence type="predicted"/>